<dbReference type="InterPro" id="IPR019089">
    <property type="entry name" value="Cas_GSU0054"/>
</dbReference>
<name>A0A150PMX7_SORCE</name>
<evidence type="ECO:0000313" key="1">
    <source>
        <dbReference type="EMBL" id="KYF56990.1"/>
    </source>
</evidence>
<proteinExistence type="predicted"/>
<dbReference type="Proteomes" id="UP000075604">
    <property type="component" value="Unassembled WGS sequence"/>
</dbReference>
<dbReference type="Pfam" id="PF09609">
    <property type="entry name" value="Cas_GSU0054"/>
    <property type="match status" value="2"/>
</dbReference>
<dbReference type="AlphaFoldDB" id="A0A150PMX7"/>
<evidence type="ECO:0000313" key="2">
    <source>
        <dbReference type="Proteomes" id="UP000075604"/>
    </source>
</evidence>
<dbReference type="NCBIfam" id="TIGR02165">
    <property type="entry name" value="cas5_6_GSU0054"/>
    <property type="match status" value="1"/>
</dbReference>
<sequence>MLAIEVALLTGRYVATAVDDRDRAEWPPHPARLFSALVAAYFDTLDPSADERAALEWLEQQGPPEITAPEAAAREVVTVFVPVNDTSVVGSLDDEALTVREARAELDAARPAGGEPLAAAEKKLVKAEARFLEAVRKAIAPVPAGKEGKDGPVKATSILPERRTRQPRTFPSSAPAEMEPAMPRIVFAWPSATPTPEQRAALDALAARVTRLGHSSSLVTARVRDDRPEATWIPDDTGPGRAGDEAVLRVVGPGQLAALGAAFELQADTPGRVMPASFQRYVRPRAASEASAPAPLFGDGWIVLRRVAGPRLPSIRAVDVARTVRKAMMAAYGPGAPEILSGHRASGGPSERPHLAYVPLPFVGSEHADGALLGVALILPRDVTRDERLAIYRALDAWEQQARGGDEEPPRLPVHLGKAGELMLERLEEQTSATTLRPATWCAEAASWASATPVALDRNPGDLGARDPQKEAAAYAEAEATLAVACERIGLPRPSRVTVMPAAPLAGADKARRFPPFHAGKPPVQRVLVHATLTFDAPVRGPILLGAGRYFGLGLFRPLRANG</sequence>
<reference evidence="1 2" key="1">
    <citation type="submission" date="2014-02" db="EMBL/GenBank/DDBJ databases">
        <title>The small core and large imbalanced accessory genome model reveals a collaborative survival strategy of Sorangium cellulosum strains in nature.</title>
        <authorList>
            <person name="Han K."/>
            <person name="Peng R."/>
            <person name="Blom J."/>
            <person name="Li Y.-Z."/>
        </authorList>
    </citation>
    <scope>NUCLEOTIDE SEQUENCE [LARGE SCALE GENOMIC DNA]</scope>
    <source>
        <strain evidence="1 2">So0157-18</strain>
    </source>
</reference>
<dbReference type="EMBL" id="JELX01001969">
    <property type="protein sequence ID" value="KYF56990.1"/>
    <property type="molecule type" value="Genomic_DNA"/>
</dbReference>
<gene>
    <name evidence="1" type="ORF">BE04_37420</name>
</gene>
<accession>A0A150PMX7</accession>
<organism evidence="1 2">
    <name type="scientific">Sorangium cellulosum</name>
    <name type="common">Polyangium cellulosum</name>
    <dbReference type="NCBI Taxonomy" id="56"/>
    <lineage>
        <taxon>Bacteria</taxon>
        <taxon>Pseudomonadati</taxon>
        <taxon>Myxococcota</taxon>
        <taxon>Polyangia</taxon>
        <taxon>Polyangiales</taxon>
        <taxon>Polyangiaceae</taxon>
        <taxon>Sorangium</taxon>
    </lineage>
</organism>
<protein>
    <submittedName>
        <fullName evidence="1">Type I-U CRISPR-associated protein Cas5/Cas6</fullName>
    </submittedName>
</protein>
<comment type="caution">
    <text evidence="1">The sequence shown here is derived from an EMBL/GenBank/DDBJ whole genome shotgun (WGS) entry which is preliminary data.</text>
</comment>